<evidence type="ECO:0000313" key="5">
    <source>
        <dbReference type="Proteomes" id="UP001595712"/>
    </source>
</evidence>
<feature type="compositionally biased region" description="Polar residues" evidence="1">
    <location>
        <begin position="1205"/>
        <end position="1214"/>
    </location>
</feature>
<protein>
    <submittedName>
        <fullName evidence="4">Isopeptide-forming domain-containing fimbrial protein</fullName>
    </submittedName>
</protein>
<keyword evidence="2" id="KW-0472">Membrane</keyword>
<feature type="domain" description="Ricin B lectin" evidence="3">
    <location>
        <begin position="40"/>
        <end position="182"/>
    </location>
</feature>
<feature type="transmembrane region" description="Helical" evidence="2">
    <location>
        <begin position="3098"/>
        <end position="3120"/>
    </location>
</feature>
<dbReference type="PANTHER" id="PTHR34819">
    <property type="entry name" value="LARGE CYSTEINE-RICH PERIPLASMIC PROTEIN OMCB"/>
    <property type="match status" value="1"/>
</dbReference>
<dbReference type="InterPro" id="IPR026466">
    <property type="entry name" value="Fim_isopep_form_D2_dom"/>
</dbReference>
<dbReference type="Gene3D" id="2.60.40.740">
    <property type="match status" value="1"/>
</dbReference>
<keyword evidence="2" id="KW-1133">Transmembrane helix</keyword>
<evidence type="ECO:0000259" key="3">
    <source>
        <dbReference type="SMART" id="SM00458"/>
    </source>
</evidence>
<feature type="region of interest" description="Disordered" evidence="1">
    <location>
        <begin position="1193"/>
        <end position="1225"/>
    </location>
</feature>
<dbReference type="PROSITE" id="PS50231">
    <property type="entry name" value="RICIN_B_LECTIN"/>
    <property type="match status" value="1"/>
</dbReference>
<dbReference type="Proteomes" id="UP001595712">
    <property type="component" value="Unassembled WGS sequence"/>
</dbReference>
<feature type="region of interest" description="Disordered" evidence="1">
    <location>
        <begin position="2364"/>
        <end position="2388"/>
    </location>
</feature>
<name>A0ABV7Q1X3_9ACTN</name>
<dbReference type="Pfam" id="PF00652">
    <property type="entry name" value="Ricin_B_lectin"/>
    <property type="match status" value="1"/>
</dbReference>
<dbReference type="InterPro" id="IPR000772">
    <property type="entry name" value="Ricin_B_lectin"/>
</dbReference>
<feature type="compositionally biased region" description="Polar residues" evidence="1">
    <location>
        <begin position="2364"/>
        <end position="2378"/>
    </location>
</feature>
<evidence type="ECO:0000256" key="1">
    <source>
        <dbReference type="SAM" id="MobiDB-lite"/>
    </source>
</evidence>
<feature type="region of interest" description="Disordered" evidence="1">
    <location>
        <begin position="2892"/>
        <end position="2913"/>
    </location>
</feature>
<dbReference type="Gene3D" id="2.80.10.50">
    <property type="match status" value="1"/>
</dbReference>
<dbReference type="InterPro" id="IPR051172">
    <property type="entry name" value="Chlamydia_OmcB"/>
</dbReference>
<dbReference type="NCBIfam" id="TIGR04226">
    <property type="entry name" value="RrgB_K2N_iso_D2"/>
    <property type="match status" value="1"/>
</dbReference>
<feature type="compositionally biased region" description="Low complexity" evidence="1">
    <location>
        <begin position="2379"/>
        <end position="2388"/>
    </location>
</feature>
<feature type="compositionally biased region" description="Low complexity" evidence="1">
    <location>
        <begin position="3077"/>
        <end position="3089"/>
    </location>
</feature>
<dbReference type="NCBIfam" id="TIGR01451">
    <property type="entry name" value="B_ant_repeat"/>
    <property type="match status" value="16"/>
</dbReference>
<dbReference type="PANTHER" id="PTHR34819:SF3">
    <property type="entry name" value="CELL SURFACE PROTEIN"/>
    <property type="match status" value="1"/>
</dbReference>
<dbReference type="InterPro" id="IPR001434">
    <property type="entry name" value="OmcB-like_DUF11"/>
</dbReference>
<dbReference type="InterPro" id="IPR013783">
    <property type="entry name" value="Ig-like_fold"/>
</dbReference>
<feature type="region of interest" description="Disordered" evidence="1">
    <location>
        <begin position="3049"/>
        <end position="3089"/>
    </location>
</feature>
<dbReference type="EMBL" id="JBHRWO010000020">
    <property type="protein sequence ID" value="MFC3494660.1"/>
    <property type="molecule type" value="Genomic_DNA"/>
</dbReference>
<comment type="caution">
    <text evidence="4">The sequence shown here is derived from an EMBL/GenBank/DDBJ whole genome shotgun (WGS) entry which is preliminary data.</text>
</comment>
<evidence type="ECO:0000313" key="4">
    <source>
        <dbReference type="EMBL" id="MFC3494660.1"/>
    </source>
</evidence>
<sequence>MGLTARLRRVSVSFAAVVLVTIGMLAAPVQTQAGTFADPVTGVYISPTGHPDLCLTASSANAGGALTLRTCGSNDTVQRWTITTDDRIQLTSNTQVCLGNPANQRANNTPLLLTTSCSSGANNATWPYQRHADPATGAPAGGFINTYAGVCMAVKDSNIVAATVLVRHSCDATAQHQQFSIGSADMEVTAATNPTGKPGAAVEAQLQVENLGPQTAHHNSLTVTADTGLTVNSLQRYDAASTGYADCTVTSSTAGSCPAGSGWTPGDTGYLNVNTTIPADAVPGTVYEVCGTNTITPTNDSASGNDTGCAEVTVDHLASDLAMSDTTTGNQDATTMVDPGATAQIPFTLTNNGDDTADIPEVTFAAPTGFTLTAITGPTGWTCDTAAVTCTGPTDTFTNTATAAFTVTGTDTSGLAYGSTIGDVTATASVAGRSRDGLSDNDTATNTLAVDSEVTIDVAKTGAATADPGHDIEYTVTVTNGGSADLIGATVTDTVPSGIEGTSWSCTVTGGGSCGPASGIGNDVTTTVDVPAGEQAVITIRGTPATAAAGTTLTNTAAITMPSGITNRGAASASIDTPVSTLIDIEIESDPIDITPGTSGTVKTTVKNNGPDNAAEAATVTLDYPDGLTVSNLDQRCTDNGDRTATCTVAALGQGASTELAYTAAVPADADPGTTLSGLATLSYDHDSDNGDNTAEMRVLAADAVADFDIAASAVAAIVPGESGTVTFTTTNNGPSTSPSDATVTLRTPADVNWDAAGLPTGCAATSDNELACTIPAGVEPGTETDLTLTYTADPTAAAGAGAGTALVAGAADDNAANDAAEWQIDIAAASADLGVDKAAPADTVSPGDEFSYTLTVDNAGPSTAADTTLTDTLPAQLTFVSATGTGTTCDLSGQTVTCTYAQLAPGTHTVTLTVRVDAAYTGTGSDLPNSAAVTAVTADPDTSNNTSGTVQPAIGDPAADLALTKRTTADTPVAPGETFTYLLDMANNGPSAATGAVVTDTLPSALAFVSSDSGCTGTAGAYGGTVTCSVGTLGAADEAALLVTVRLDPAYAGTGSDGAVTSAATAGSDIADPDGANSTGTASLPGGAVAAARADLSVSIDEVTAEAVVPGESVMYTITVANDGPSSSTAVEVTDTLPNGMAFASSPDGCTAAGQSVTCPQIASLAPGSAVAFGVLAYVDAGYTGDGGDLANAANASSPDTADPDTSNNTDSSPLPAGGVTAPSADLSITKSSASGAGDVAPGESFTYTLAVTNHGPSDASDVAVTDVLPASVAFVSADGCTGTVGDYGGTVTCGPLGAIPAASGSNTVDQTITVSLNPLYTGTGTDVVNTASVSAGTADPDSTDNSTDLGGVPSLGVGIADMSVAKAVVGSPTVAPGESFDYRISVSNAGPSVAVNPTVTDTLGAGMSWEAYPSDCVADGQTLTCSPSALGALQLPVLGTATFDTTVTVDPGYTGGTLSNTATVAADTADSVPDNNSATTTGGVTVSAPSADIETTTTLTTAGEVAPGGSLDYRISVHNAGPSDAADVTAVDELPDGLAFADSPNGSCTADGQTVTCGPTVAMAPGDTVNHLFRVIVDPDYTGAGADLGNSATATSSTADPDTANNTSAQVFPSISAPSADLRLTKELEDSGEVTPGETFRYALTATNAGPSTAQDATVTDTLDEDLAFVSSTPDDCTAAGQTVTCGPQASMPVGSRTIVLTVRLSADYTGDGSDIANSAAVTSGTADPDGANNTGTVAAGTVSAAAPSAGVSLTMAATGTEPVAPGGQFDYAITVANAGPSTAAGVAVTGTLPAGLDFVAGDDCTATGPSLTCTTIDSLAVGAQTVHTVTVAIDPAYTGSGADLVSTATAMPATADPDSADNTGTATVPTESVAAPSADVSLANTVLSSDPVIPGQTFDYRLTIHNAGPSVAGDIAVTDTLPASLAFVSGAGCTGSAEYGATVTCAMIDSLAVDGDVEYTLTVRLDPAYSGTGSDVFSTAAVAPATADPDGANNSGTATVPGGTTATPQASVSIAKAATGSATAGGTGEFTVTVANAGPSTAQAVTVNDTLPDGLTFVAATGAPCTAAGAAITCDLDALAPGDQTDITITVDTDAAVPDGTVLTNTAEVTTSTANTSGDTTAGADIAVNAEAGLSLAKSPPTAMTAGETAVFTFTVNNDGPSDATDVTIAAELDPQLSYVSAVGATCAADTALMLTCDVGSVDDGATASVDLTVLVAADTAAGTRITTSATLATATDNTSTDTTAEATGPPVNTSADLSMLMVPLRSTPVAPGETFPYRLRVTNNGPSDATNPVVADQLPAALSFVSSPGGCTGDAGVYRGAVVTCQAGATLPAGDFAGFTILVKLHPALTGTGSRIVNRATATSDTPDPESANNTAGARLPTGAAAAPRADLSVAKTLTSTDPVTAGDTFNYTITIANAGPSAAAGFTFTDTLPEPLSWVQSVPPAAACRADGQTVACATSARIPVGFSHSYTLTVALDPDYTGNGSDLVNTAAITSATADPNSGNNTTTATAPASVDASADLMLTTGFAAYPESPIAPGETTDILLSLNNYGSSSAADPVVTETLPLELAFDSSESGCAGEVGVYGGTVTCATVDALDPGEAAAFIVTVRLDSEYVGDGSDIEGIAVLSASSDDADPQNNTAVATMAGGVTAPDSDVQITKSAPDAMVAGEEAVWTITVANDGPSTATGVTITDDLDPRTAFVSASPAVCSATGQRVTCDIGSLEPDSSFTVDLTVAVDGDVDSGDIIANTASVEPSGDTATAVGPPVQFLADLAVTKTFDPDAAGPITPGTDFDYLATVDNLDASVTVEAVTVTDAIPAGLAFVEARDAATGEPVDCTETAATVVCPVADALEPDSSATIALTVELDPSYRGDGQDITNTVTVSSAAFDPDDGNDTASVTGVPGGVGDPVYDRTLTVSDPTAEPGGTTAVDVVVESRGPSTLDESVTVTIGMPERVGAVASELPPACTATADRDTVACEFDTDLAPSAETDMTGPLESHRELEATAIAEADPAAWSASILVQVDADAPEEVELTGGTVVLNADANEQDGTSDADTWTLRTMAGDGNGNGDSGSDTGTDGDSDGALTSTGGDVLAMVLTGLGAIVMGLVVSVAAARRRERL</sequence>
<dbReference type="SUPFAM" id="SSF50370">
    <property type="entry name" value="Ricin B-like lectins"/>
    <property type="match status" value="1"/>
</dbReference>
<gene>
    <name evidence="4" type="ORF">ACFO8M_19425</name>
</gene>
<accession>A0ABV7Q1X3</accession>
<dbReference type="SMART" id="SM00458">
    <property type="entry name" value="RICIN"/>
    <property type="match status" value="1"/>
</dbReference>
<dbReference type="InterPro" id="IPR047589">
    <property type="entry name" value="DUF11_rpt"/>
</dbReference>
<proteinExistence type="predicted"/>
<dbReference type="Gene3D" id="2.60.40.10">
    <property type="entry name" value="Immunoglobulins"/>
    <property type="match status" value="3"/>
</dbReference>
<dbReference type="InterPro" id="IPR035992">
    <property type="entry name" value="Ricin_B-like_lectins"/>
</dbReference>
<dbReference type="RefSeq" id="WP_387978602.1">
    <property type="nucleotide sequence ID" value="NZ_JBHRWO010000020.1"/>
</dbReference>
<keyword evidence="2" id="KW-0812">Transmembrane</keyword>
<evidence type="ECO:0000256" key="2">
    <source>
        <dbReference type="SAM" id="Phobius"/>
    </source>
</evidence>
<dbReference type="Pfam" id="PF01345">
    <property type="entry name" value="DUF11"/>
    <property type="match status" value="18"/>
</dbReference>
<dbReference type="CDD" id="cd00161">
    <property type="entry name" value="beta-trefoil_Ricin-like"/>
    <property type="match status" value="1"/>
</dbReference>
<keyword evidence="5" id="KW-1185">Reference proteome</keyword>
<organism evidence="4 5">
    <name type="scientific">Glycomyces rhizosphaerae</name>
    <dbReference type="NCBI Taxonomy" id="2054422"/>
    <lineage>
        <taxon>Bacteria</taxon>
        <taxon>Bacillati</taxon>
        <taxon>Actinomycetota</taxon>
        <taxon>Actinomycetes</taxon>
        <taxon>Glycomycetales</taxon>
        <taxon>Glycomycetaceae</taxon>
        <taxon>Glycomyces</taxon>
    </lineage>
</organism>
<reference evidence="5" key="1">
    <citation type="journal article" date="2019" name="Int. J. Syst. Evol. Microbiol.">
        <title>The Global Catalogue of Microorganisms (GCM) 10K type strain sequencing project: providing services to taxonomists for standard genome sequencing and annotation.</title>
        <authorList>
            <consortium name="The Broad Institute Genomics Platform"/>
            <consortium name="The Broad Institute Genome Sequencing Center for Infectious Disease"/>
            <person name="Wu L."/>
            <person name="Ma J."/>
        </authorList>
    </citation>
    <scope>NUCLEOTIDE SEQUENCE [LARGE SCALE GENOMIC DNA]</scope>
    <source>
        <strain evidence="5">CGMCC 4.7396</strain>
    </source>
</reference>